<keyword evidence="2" id="KW-0732">Signal</keyword>
<reference evidence="3" key="1">
    <citation type="journal article" date="2020" name="Stud. Mycol.">
        <title>101 Dothideomycetes genomes: a test case for predicting lifestyles and emergence of pathogens.</title>
        <authorList>
            <person name="Haridas S."/>
            <person name="Albert R."/>
            <person name="Binder M."/>
            <person name="Bloem J."/>
            <person name="Labutti K."/>
            <person name="Salamov A."/>
            <person name="Andreopoulos B."/>
            <person name="Baker S."/>
            <person name="Barry K."/>
            <person name="Bills G."/>
            <person name="Bluhm B."/>
            <person name="Cannon C."/>
            <person name="Castanera R."/>
            <person name="Culley D."/>
            <person name="Daum C."/>
            <person name="Ezra D."/>
            <person name="Gonzalez J."/>
            <person name="Henrissat B."/>
            <person name="Kuo A."/>
            <person name="Liang C."/>
            <person name="Lipzen A."/>
            <person name="Lutzoni F."/>
            <person name="Magnuson J."/>
            <person name="Mondo S."/>
            <person name="Nolan M."/>
            <person name="Ohm R."/>
            <person name="Pangilinan J."/>
            <person name="Park H.-J."/>
            <person name="Ramirez L."/>
            <person name="Alfaro M."/>
            <person name="Sun H."/>
            <person name="Tritt A."/>
            <person name="Yoshinaga Y."/>
            <person name="Zwiers L.-H."/>
            <person name="Turgeon B."/>
            <person name="Goodwin S."/>
            <person name="Spatafora J."/>
            <person name="Crous P."/>
            <person name="Grigoriev I."/>
        </authorList>
    </citation>
    <scope>NUCLEOTIDE SEQUENCE</scope>
    <source>
        <strain evidence="3">CBS 130266</strain>
    </source>
</reference>
<keyword evidence="4" id="KW-1185">Reference proteome</keyword>
<sequence>MKNPGLGTALSALLMCTMAILLGNMLYSVSTPQKQDLLARKLENGTDLANLESFSNTTTRIAIPFGDLSTPRTIHTFSKRLDPISVADWDKAIQDGGSLTCLMQMTADAANKAGVPQSAFKDPTELSSWGWMIQKPSVDNPVPFKQLSSPILSRTADDWSVYKVRHMMQWSTQGKSGRPSNGYYTTHIGHDAITPVILSTYMFSPEYMTRMMKLPSYPDLRRWSDVVFLAYYKAIVTENLYDTTNIDPKGGSKIPCPVWYLINDISQSSNTQPIFEKILSSSQKSFGSQTWPGMLFGPAGADVNIDYEMTSENGKAMLGCAHAKAIAYFLIQHKDQLGVNEVKYLRVWVEKDFNGNDAIQMAFKLGPVSTSTPPSPRRELRSGIEVSRL</sequence>
<evidence type="ECO:0000256" key="1">
    <source>
        <dbReference type="SAM" id="MobiDB-lite"/>
    </source>
</evidence>
<gene>
    <name evidence="3" type="ORF">EJ08DRAFT_738246</name>
</gene>
<accession>A0A9P4NH27</accession>
<protein>
    <submittedName>
        <fullName evidence="3">Uncharacterized protein</fullName>
    </submittedName>
</protein>
<feature type="signal peptide" evidence="2">
    <location>
        <begin position="1"/>
        <end position="19"/>
    </location>
</feature>
<feature type="region of interest" description="Disordered" evidence="1">
    <location>
        <begin position="366"/>
        <end position="389"/>
    </location>
</feature>
<dbReference type="EMBL" id="MU007099">
    <property type="protein sequence ID" value="KAF2421263.1"/>
    <property type="molecule type" value="Genomic_DNA"/>
</dbReference>
<evidence type="ECO:0000256" key="2">
    <source>
        <dbReference type="SAM" id="SignalP"/>
    </source>
</evidence>
<feature type="chain" id="PRO_5040357235" evidence="2">
    <location>
        <begin position="20"/>
        <end position="389"/>
    </location>
</feature>
<proteinExistence type="predicted"/>
<dbReference type="Proteomes" id="UP000800235">
    <property type="component" value="Unassembled WGS sequence"/>
</dbReference>
<comment type="caution">
    <text evidence="3">The sequence shown here is derived from an EMBL/GenBank/DDBJ whole genome shotgun (WGS) entry which is preliminary data.</text>
</comment>
<feature type="compositionally biased region" description="Basic and acidic residues" evidence="1">
    <location>
        <begin position="376"/>
        <end position="389"/>
    </location>
</feature>
<name>A0A9P4NH27_9PEZI</name>
<evidence type="ECO:0000313" key="3">
    <source>
        <dbReference type="EMBL" id="KAF2421263.1"/>
    </source>
</evidence>
<organism evidence="3 4">
    <name type="scientific">Tothia fuscella</name>
    <dbReference type="NCBI Taxonomy" id="1048955"/>
    <lineage>
        <taxon>Eukaryota</taxon>
        <taxon>Fungi</taxon>
        <taxon>Dikarya</taxon>
        <taxon>Ascomycota</taxon>
        <taxon>Pezizomycotina</taxon>
        <taxon>Dothideomycetes</taxon>
        <taxon>Pleosporomycetidae</taxon>
        <taxon>Venturiales</taxon>
        <taxon>Cylindrosympodiaceae</taxon>
        <taxon>Tothia</taxon>
    </lineage>
</organism>
<dbReference type="OrthoDB" id="5337308at2759"/>
<evidence type="ECO:0000313" key="4">
    <source>
        <dbReference type="Proteomes" id="UP000800235"/>
    </source>
</evidence>
<dbReference type="AlphaFoldDB" id="A0A9P4NH27"/>